<gene>
    <name evidence="2" type="ORF">N7463_002982</name>
</gene>
<name>A0A9W9Y0V8_9EURO</name>
<evidence type="ECO:0000313" key="2">
    <source>
        <dbReference type="EMBL" id="KAJ5513430.1"/>
    </source>
</evidence>
<proteinExistence type="predicted"/>
<dbReference type="Proteomes" id="UP001149954">
    <property type="component" value="Unassembled WGS sequence"/>
</dbReference>
<feature type="region of interest" description="Disordered" evidence="1">
    <location>
        <begin position="53"/>
        <end position="75"/>
    </location>
</feature>
<organism evidence="2 3">
    <name type="scientific">Penicillium fimorum</name>
    <dbReference type="NCBI Taxonomy" id="1882269"/>
    <lineage>
        <taxon>Eukaryota</taxon>
        <taxon>Fungi</taxon>
        <taxon>Dikarya</taxon>
        <taxon>Ascomycota</taxon>
        <taxon>Pezizomycotina</taxon>
        <taxon>Eurotiomycetes</taxon>
        <taxon>Eurotiomycetidae</taxon>
        <taxon>Eurotiales</taxon>
        <taxon>Aspergillaceae</taxon>
        <taxon>Penicillium</taxon>
    </lineage>
</organism>
<evidence type="ECO:0000313" key="3">
    <source>
        <dbReference type="Proteomes" id="UP001149954"/>
    </source>
</evidence>
<dbReference type="OrthoDB" id="432970at2759"/>
<sequence>MGPWGHGMSKRYKLSELLHTADLLAPAEATASDPTPEDAAMLEEEMARYLRNKLDTDGLGDKLPKRSRDDGQHRSESGYQTVLLAAIMMQVGATIKPEHLLYLRKATRLIEFPTTQVQFLACLDLYQAGVPRNFQDDSPVYSLKDIM</sequence>
<keyword evidence="3" id="KW-1185">Reference proteome</keyword>
<reference evidence="2" key="1">
    <citation type="submission" date="2022-12" db="EMBL/GenBank/DDBJ databases">
        <authorList>
            <person name="Petersen C."/>
        </authorList>
    </citation>
    <scope>NUCLEOTIDE SEQUENCE</scope>
    <source>
        <strain evidence="2">IBT 29495</strain>
    </source>
</reference>
<reference evidence="2" key="2">
    <citation type="journal article" date="2023" name="IMA Fungus">
        <title>Comparative genomic study of the Penicillium genus elucidates a diverse pangenome and 15 lateral gene transfer events.</title>
        <authorList>
            <person name="Petersen C."/>
            <person name="Sorensen T."/>
            <person name="Nielsen M.R."/>
            <person name="Sondergaard T.E."/>
            <person name="Sorensen J.L."/>
            <person name="Fitzpatrick D.A."/>
            <person name="Frisvad J.C."/>
            <person name="Nielsen K.L."/>
        </authorList>
    </citation>
    <scope>NUCLEOTIDE SEQUENCE</scope>
    <source>
        <strain evidence="2">IBT 29495</strain>
    </source>
</reference>
<comment type="caution">
    <text evidence="2">The sequence shown here is derived from an EMBL/GenBank/DDBJ whole genome shotgun (WGS) entry which is preliminary data.</text>
</comment>
<accession>A0A9W9Y0V8</accession>
<dbReference type="AlphaFoldDB" id="A0A9W9Y0V8"/>
<evidence type="ECO:0000256" key="1">
    <source>
        <dbReference type="SAM" id="MobiDB-lite"/>
    </source>
</evidence>
<dbReference type="EMBL" id="JAPWDS010000002">
    <property type="protein sequence ID" value="KAJ5513430.1"/>
    <property type="molecule type" value="Genomic_DNA"/>
</dbReference>
<protein>
    <submittedName>
        <fullName evidence="2">Uncharacterized protein</fullName>
    </submittedName>
</protein>